<feature type="transmembrane region" description="Helical" evidence="1">
    <location>
        <begin position="26"/>
        <end position="55"/>
    </location>
</feature>
<evidence type="ECO:0000313" key="2">
    <source>
        <dbReference type="EMBL" id="QUV93377.1"/>
    </source>
</evidence>
<reference evidence="2 3" key="1">
    <citation type="submission" date="2021-03" db="EMBL/GenBank/DDBJ databases">
        <title>Genomic and phenotypic characterization of Chloracidobacterium isolates provides evidence for multiple species.</title>
        <authorList>
            <person name="Saini M.K."/>
            <person name="Costas A.M.G."/>
            <person name="Tank M."/>
            <person name="Bryant D.A."/>
        </authorList>
    </citation>
    <scope>NUCLEOTIDE SEQUENCE [LARGE SCALE GENOMIC DNA]</scope>
    <source>
        <strain evidence="2 3">N</strain>
    </source>
</reference>
<keyword evidence="1" id="KW-0472">Membrane</keyword>
<keyword evidence="1" id="KW-0812">Transmembrane</keyword>
<protein>
    <recommendedName>
        <fullName evidence="4">Transmembrane protein</fullName>
    </recommendedName>
</protein>
<proteinExistence type="predicted"/>
<sequence length="114" mass="12605">MLEPADAPPAVKLPLDEVARLEGRTMLALALGLTSALIGWLCTLPLGIFALFLAIQSEAAILRLEDHDPLPAAVRERLVRLQRRARWSLVLGVVGTVFFLVSLIRFLWLYLSST</sequence>
<accession>A0ABX8AYH3</accession>
<dbReference type="EMBL" id="CP072642">
    <property type="protein sequence ID" value="QUV93377.1"/>
    <property type="molecule type" value="Genomic_DNA"/>
</dbReference>
<dbReference type="RefSeq" id="WP_211421764.1">
    <property type="nucleotide sequence ID" value="NZ_CP072642.1"/>
</dbReference>
<dbReference type="Proteomes" id="UP000677668">
    <property type="component" value="Chromosome 1"/>
</dbReference>
<feature type="transmembrane region" description="Helical" evidence="1">
    <location>
        <begin position="87"/>
        <end position="111"/>
    </location>
</feature>
<keyword evidence="1" id="KW-1133">Transmembrane helix</keyword>
<organism evidence="2 3">
    <name type="scientific">Chloracidobacterium sp. N</name>
    <dbReference type="NCBI Taxonomy" id="2821540"/>
    <lineage>
        <taxon>Bacteria</taxon>
        <taxon>Pseudomonadati</taxon>
        <taxon>Acidobacteriota</taxon>
        <taxon>Terriglobia</taxon>
        <taxon>Terriglobales</taxon>
        <taxon>Acidobacteriaceae</taxon>
        <taxon>Chloracidobacterium</taxon>
        <taxon>Chloracidobacterium aggregatum</taxon>
    </lineage>
</organism>
<name>A0ABX8AYH3_9BACT</name>
<evidence type="ECO:0000313" key="3">
    <source>
        <dbReference type="Proteomes" id="UP000677668"/>
    </source>
</evidence>
<gene>
    <name evidence="2" type="ORF">J8C05_08325</name>
</gene>
<evidence type="ECO:0000256" key="1">
    <source>
        <dbReference type="SAM" id="Phobius"/>
    </source>
</evidence>
<evidence type="ECO:0008006" key="4">
    <source>
        <dbReference type="Google" id="ProtNLM"/>
    </source>
</evidence>
<keyword evidence="3" id="KW-1185">Reference proteome</keyword>